<dbReference type="EMBL" id="FOAZ01000005">
    <property type="protein sequence ID" value="SEL10257.1"/>
    <property type="molecule type" value="Genomic_DNA"/>
</dbReference>
<protein>
    <submittedName>
        <fullName evidence="2">Uncharacterized protein</fullName>
    </submittedName>
</protein>
<organism evidence="2 3">
    <name type="scientific">Streptacidiphilus jiangxiensis</name>
    <dbReference type="NCBI Taxonomy" id="235985"/>
    <lineage>
        <taxon>Bacteria</taxon>
        <taxon>Bacillati</taxon>
        <taxon>Actinomycetota</taxon>
        <taxon>Actinomycetes</taxon>
        <taxon>Kitasatosporales</taxon>
        <taxon>Streptomycetaceae</taxon>
        <taxon>Streptacidiphilus</taxon>
    </lineage>
</organism>
<gene>
    <name evidence="2" type="ORF">SAMN05414137_105372</name>
</gene>
<dbReference type="Proteomes" id="UP000183015">
    <property type="component" value="Unassembled WGS sequence"/>
</dbReference>
<name>A0A1H7MI19_STRJI</name>
<reference evidence="3" key="1">
    <citation type="submission" date="2016-10" db="EMBL/GenBank/DDBJ databases">
        <authorList>
            <person name="Varghese N."/>
        </authorList>
    </citation>
    <scope>NUCLEOTIDE SEQUENCE [LARGE SCALE GENOMIC DNA]</scope>
    <source>
        <strain evidence="3">DSM 45096 / BCRC 16803 / CGMCC 4.1857 / CIP 109030 / JCM 12277 / KCTC 19219 / NBRC 100920 / 33214</strain>
    </source>
</reference>
<evidence type="ECO:0000256" key="1">
    <source>
        <dbReference type="SAM" id="MobiDB-lite"/>
    </source>
</evidence>
<feature type="compositionally biased region" description="Polar residues" evidence="1">
    <location>
        <begin position="1"/>
        <end position="17"/>
    </location>
</feature>
<evidence type="ECO:0000313" key="2">
    <source>
        <dbReference type="EMBL" id="SEL10257.1"/>
    </source>
</evidence>
<dbReference type="AlphaFoldDB" id="A0A1H7MI19"/>
<dbReference type="STRING" id="235985.SAMN05414137_105372"/>
<feature type="compositionally biased region" description="Low complexity" evidence="1">
    <location>
        <begin position="18"/>
        <end position="28"/>
    </location>
</feature>
<sequence length="121" mass="11849">MTSQSNWGIQNNNSPNYGAQAAGAGATASVGDPVSANALAQAVAALAATLPSLELDTATAEDASAHLEDLRVEATAAQPSQGRIRRALSGLTTLLGGAAAAATALAAVEKAAEPLLRALGT</sequence>
<evidence type="ECO:0000313" key="3">
    <source>
        <dbReference type="Proteomes" id="UP000183015"/>
    </source>
</evidence>
<feature type="region of interest" description="Disordered" evidence="1">
    <location>
        <begin position="1"/>
        <end position="29"/>
    </location>
</feature>
<accession>A0A1H7MI19</accession>
<dbReference type="RefSeq" id="WP_042459308.1">
    <property type="nucleotide sequence ID" value="NZ_BBPN01000058.1"/>
</dbReference>
<proteinExistence type="predicted"/>
<keyword evidence="3" id="KW-1185">Reference proteome</keyword>